<dbReference type="PANTHER" id="PTHR11089">
    <property type="entry name" value="GTP-BINDING PROTEIN-RELATED"/>
    <property type="match status" value="1"/>
</dbReference>
<reference evidence="8 9" key="1">
    <citation type="submission" date="2018-06" db="EMBL/GenBank/DDBJ databases">
        <title>A transcriptomic atlas of mushroom development highlights an independent origin of complex multicellularity.</title>
        <authorList>
            <consortium name="DOE Joint Genome Institute"/>
            <person name="Krizsan K."/>
            <person name="Almasi E."/>
            <person name="Merenyi Z."/>
            <person name="Sahu N."/>
            <person name="Viragh M."/>
            <person name="Koszo T."/>
            <person name="Mondo S."/>
            <person name="Kiss B."/>
            <person name="Balint B."/>
            <person name="Kues U."/>
            <person name="Barry K."/>
            <person name="Hegedus J.C."/>
            <person name="Henrissat B."/>
            <person name="Johnson J."/>
            <person name="Lipzen A."/>
            <person name="Ohm R."/>
            <person name="Nagy I."/>
            <person name="Pangilinan J."/>
            <person name="Yan J."/>
            <person name="Xiong Y."/>
            <person name="Grigoriev I.V."/>
            <person name="Hibbett D.S."/>
            <person name="Nagy L.G."/>
        </authorList>
    </citation>
    <scope>NUCLEOTIDE SEQUENCE [LARGE SCALE GENOMIC DNA]</scope>
    <source>
        <strain evidence="8 9">SZMC22713</strain>
    </source>
</reference>
<feature type="region of interest" description="Disordered" evidence="6">
    <location>
        <begin position="74"/>
        <end position="93"/>
    </location>
</feature>
<dbReference type="Pfam" id="PF01926">
    <property type="entry name" value="MMR_HSR1"/>
    <property type="match status" value="1"/>
</dbReference>
<dbReference type="Gene3D" id="1.10.1580.10">
    <property type="match status" value="1"/>
</dbReference>
<feature type="compositionally biased region" description="Basic residues" evidence="6">
    <location>
        <begin position="521"/>
        <end position="534"/>
    </location>
</feature>
<dbReference type="InterPro" id="IPR006073">
    <property type="entry name" value="GTP-bd"/>
</dbReference>
<keyword evidence="4" id="KW-0342">GTP-binding</keyword>
<dbReference type="AlphaFoldDB" id="A0A4Y7Q9F6"/>
<dbReference type="SUPFAM" id="SSF52540">
    <property type="entry name" value="P-loop containing nucleoside triphosphate hydrolases"/>
    <property type="match status" value="1"/>
</dbReference>
<dbReference type="CDD" id="cd04178">
    <property type="entry name" value="Nucleostemin_like"/>
    <property type="match status" value="1"/>
</dbReference>
<dbReference type="VEuPathDB" id="FungiDB:BD410DRAFT_787277"/>
<accession>A0A4Y7Q9F6</accession>
<dbReference type="InterPro" id="IPR027417">
    <property type="entry name" value="P-loop_NTPase"/>
</dbReference>
<evidence type="ECO:0000256" key="2">
    <source>
        <dbReference type="ARBA" id="ARBA00022741"/>
    </source>
</evidence>
<comment type="subcellular location">
    <subcellularLocation>
        <location evidence="1">Nucleus</location>
    </subcellularLocation>
</comment>
<evidence type="ECO:0000259" key="7">
    <source>
        <dbReference type="PROSITE" id="PS51721"/>
    </source>
</evidence>
<dbReference type="GO" id="GO:0005525">
    <property type="term" value="F:GTP binding"/>
    <property type="evidence" value="ECO:0007669"/>
    <property type="project" value="UniProtKB-KW"/>
</dbReference>
<dbReference type="OrthoDB" id="444945at2759"/>
<name>A0A4Y7Q9F6_9AGAM</name>
<evidence type="ECO:0000256" key="4">
    <source>
        <dbReference type="ARBA" id="ARBA00023134"/>
    </source>
</evidence>
<feature type="region of interest" description="Disordered" evidence="6">
    <location>
        <begin position="1"/>
        <end position="62"/>
    </location>
</feature>
<proteinExistence type="predicted"/>
<evidence type="ECO:0000313" key="9">
    <source>
        <dbReference type="Proteomes" id="UP000294933"/>
    </source>
</evidence>
<dbReference type="InterPro" id="IPR030378">
    <property type="entry name" value="G_CP_dom"/>
</dbReference>
<protein>
    <recommendedName>
        <fullName evidence="7">CP-type G domain-containing protein</fullName>
    </recommendedName>
</protein>
<keyword evidence="5" id="KW-0539">Nucleus</keyword>
<dbReference type="Gene3D" id="3.40.50.300">
    <property type="entry name" value="P-loop containing nucleotide triphosphate hydrolases"/>
    <property type="match status" value="1"/>
</dbReference>
<dbReference type="EMBL" id="ML170170">
    <property type="protein sequence ID" value="TDL23440.1"/>
    <property type="molecule type" value="Genomic_DNA"/>
</dbReference>
<evidence type="ECO:0000256" key="3">
    <source>
        <dbReference type="ARBA" id="ARBA00023054"/>
    </source>
</evidence>
<organism evidence="8 9">
    <name type="scientific">Rickenella mellea</name>
    <dbReference type="NCBI Taxonomy" id="50990"/>
    <lineage>
        <taxon>Eukaryota</taxon>
        <taxon>Fungi</taxon>
        <taxon>Dikarya</taxon>
        <taxon>Basidiomycota</taxon>
        <taxon>Agaricomycotina</taxon>
        <taxon>Agaricomycetes</taxon>
        <taxon>Hymenochaetales</taxon>
        <taxon>Rickenellaceae</taxon>
        <taxon>Rickenella</taxon>
    </lineage>
</organism>
<dbReference type="PROSITE" id="PS51721">
    <property type="entry name" value="G_CP"/>
    <property type="match status" value="1"/>
</dbReference>
<evidence type="ECO:0000256" key="6">
    <source>
        <dbReference type="SAM" id="MobiDB-lite"/>
    </source>
</evidence>
<sequence>MGRKPTHKNANVLSAKPKLKKDPGIPKLPDLKRMKSAQKEKELRQSVRAVKTDPDSPMASEPTLSSLALMAESSGNYEDGSMDPSSSTRASKVQSRKHYIRTLHKVIEESDIVILVLDARDPEGCRSRLVEEEVRRREHEGKKLVFVLNKIDLVPRSNAEAWLRYLRHSTPTLPFKSSTQQQRMNLTSRTSPALLNLLKGYKKGAGSITVGVVGYPNVGKSSLINSLRRAKVCAVAAEAGHTKEMQSVQVERGVRILDSPGVVFDDDDQGASNLLLRNVVKVDDIPDPIAVVEQILLRTEHETLRNIYKLPHVGSILEFLTMLALSTGRLHKGGTPDILSAAKQVIQDWNSQKIPFFSVPPNVHPSSVPTTVSAESSAKYGLGTNIAPGAEDVGQAQIVTQLGPAFDLGGLFNQADAGAFGTIDAEMMDGEQPADEPVEMESDDLTPSIPRKRSRSLSPAPSSLALAIPPSSTSAISQSDRAQPAEQRASKRIKKDPPSYDVAGHVRATVGMANQNPLNRRALKKNAKRSRKAERKAGRTAGGGMDIDDEAGGLAFTFMAGSDGVIVS</sequence>
<evidence type="ECO:0000256" key="1">
    <source>
        <dbReference type="ARBA" id="ARBA00004123"/>
    </source>
</evidence>
<dbReference type="Proteomes" id="UP000294933">
    <property type="component" value="Unassembled WGS sequence"/>
</dbReference>
<dbReference type="FunFam" id="1.10.1580.10:FF:000002">
    <property type="entry name" value="Guanine nucleotide-binding protein-like 3 (nucleolar)-like"/>
    <property type="match status" value="1"/>
</dbReference>
<keyword evidence="3" id="KW-0175">Coiled coil</keyword>
<feature type="compositionally biased region" description="Basic and acidic residues" evidence="6">
    <location>
        <begin position="20"/>
        <end position="54"/>
    </location>
</feature>
<dbReference type="STRING" id="50990.A0A4Y7Q9F6"/>
<evidence type="ECO:0000256" key="5">
    <source>
        <dbReference type="ARBA" id="ARBA00023242"/>
    </source>
</evidence>
<gene>
    <name evidence="8" type="ORF">BD410DRAFT_787277</name>
</gene>
<dbReference type="PANTHER" id="PTHR11089:SF30">
    <property type="entry name" value="GUANINE NUCLEOTIDE-BINDING PROTEIN-LIKE 3 HOMOLOG"/>
    <property type="match status" value="1"/>
</dbReference>
<keyword evidence="2" id="KW-0547">Nucleotide-binding</keyword>
<feature type="domain" description="CP-type G" evidence="7">
    <location>
        <begin position="100"/>
        <end position="265"/>
    </location>
</feature>
<feature type="compositionally biased region" description="Polar residues" evidence="6">
    <location>
        <begin position="83"/>
        <end position="93"/>
    </location>
</feature>
<feature type="compositionally biased region" description="Low complexity" evidence="6">
    <location>
        <begin position="456"/>
        <end position="477"/>
    </location>
</feature>
<feature type="compositionally biased region" description="Acidic residues" evidence="6">
    <location>
        <begin position="431"/>
        <end position="444"/>
    </location>
</feature>
<dbReference type="InterPro" id="IPR050755">
    <property type="entry name" value="TRAFAC_YlqF/YawG_RiboMat"/>
</dbReference>
<dbReference type="GO" id="GO:0005730">
    <property type="term" value="C:nucleolus"/>
    <property type="evidence" value="ECO:0007669"/>
    <property type="project" value="TreeGrafter"/>
</dbReference>
<evidence type="ECO:0000313" key="8">
    <source>
        <dbReference type="EMBL" id="TDL23440.1"/>
    </source>
</evidence>
<feature type="region of interest" description="Disordered" evidence="6">
    <location>
        <begin position="431"/>
        <end position="546"/>
    </location>
</feature>
<dbReference type="InterPro" id="IPR023179">
    <property type="entry name" value="GTP-bd_ortho_bundle_sf"/>
</dbReference>
<keyword evidence="9" id="KW-1185">Reference proteome</keyword>